<sequence length="722" mass="83696">MQQPYKIAIGKWAQIQKKIKQTRNNFFERSISISQVSFTPIHKETLSTEMHEQEKNRNYLSAEIQAKDLLDMINLFIECFPSGRLSKKFVIIRDIIAMPENIKRISTKQTNLFHLYHWFVQLSMKDFQNKFAELDLNQEMFKSGLQIPIYHILNLLSLSRKLHSYKNNNDIIDHPRMPKFFQMGSLSRTNGAQLDGVYPDAESDESPENSDSSESIEETVSISTSKNKIDAFHFNHLNNKKTHVRVDEEYVPSFKVIWFDSANPEQDELRKDIVNELKKIEDVNFIVSYTTQPNKKYINQIYHSYFRGSVRGEIRAIIAAETALEFVPILRKEIKCVEFPILIYCPNNATTNDMTIEIYKSFIAEKGFQNVWVTDIPKILFPFLFHFQLPAFATELQPLHRIAQLLAQVSQHARDEDQYVAQGRESRRQTQSSDLNIIYESSDTLSKPLSNPLSRRHISSENFFPIKKTVSLDPKSSISTHSQNDIDFPDSFSDDSTSIHESLDIPVTGCLFIFTELTDLLSSLRMFCNSFLEKKSQFETVSNLINKIVLRCLTYSDHIRYESFCLLTHFVAPEKKLTSRTLLWVDIDSYSNKRTERFLMNKSGVKCVFIKPDLITAQEAIKHFFKCHSVKVPNDSTDPLSKNICFLENSLSFETSAFSIRIVAHHQISESLVEFVRSTLASNIPILVFPSKKSKLTDNFYSKYSNVWFAKNLKDAKQFMLF</sequence>
<evidence type="ECO:0000313" key="3">
    <source>
        <dbReference type="Proteomes" id="UP001149090"/>
    </source>
</evidence>
<name>A0A9Q0RDH6_ANAIG</name>
<feature type="compositionally biased region" description="Low complexity" evidence="1">
    <location>
        <begin position="209"/>
        <end position="220"/>
    </location>
</feature>
<protein>
    <submittedName>
        <fullName evidence="2">Uncharacterized protein</fullName>
    </submittedName>
</protein>
<evidence type="ECO:0000313" key="2">
    <source>
        <dbReference type="EMBL" id="KAJ5076152.1"/>
    </source>
</evidence>
<organism evidence="2 3">
    <name type="scientific">Anaeramoeba ignava</name>
    <name type="common">Anaerobic marine amoeba</name>
    <dbReference type="NCBI Taxonomy" id="1746090"/>
    <lineage>
        <taxon>Eukaryota</taxon>
        <taxon>Metamonada</taxon>
        <taxon>Anaeramoebidae</taxon>
        <taxon>Anaeramoeba</taxon>
    </lineage>
</organism>
<keyword evidence="3" id="KW-1185">Reference proteome</keyword>
<dbReference type="Proteomes" id="UP001149090">
    <property type="component" value="Unassembled WGS sequence"/>
</dbReference>
<evidence type="ECO:0000256" key="1">
    <source>
        <dbReference type="SAM" id="MobiDB-lite"/>
    </source>
</evidence>
<comment type="caution">
    <text evidence="2">The sequence shown here is derived from an EMBL/GenBank/DDBJ whole genome shotgun (WGS) entry which is preliminary data.</text>
</comment>
<feature type="region of interest" description="Disordered" evidence="1">
    <location>
        <begin position="192"/>
        <end position="220"/>
    </location>
</feature>
<dbReference type="EMBL" id="JAPDFW010000063">
    <property type="protein sequence ID" value="KAJ5076152.1"/>
    <property type="molecule type" value="Genomic_DNA"/>
</dbReference>
<proteinExistence type="predicted"/>
<accession>A0A9Q0RDH6</accession>
<gene>
    <name evidence="2" type="ORF">M0811_07015</name>
</gene>
<dbReference type="AlphaFoldDB" id="A0A9Q0RDH6"/>
<reference evidence="2" key="1">
    <citation type="submission" date="2022-10" db="EMBL/GenBank/DDBJ databases">
        <title>Novel sulphate-reducing endosymbionts in the free-living metamonad Anaeramoeba.</title>
        <authorList>
            <person name="Jerlstrom-Hultqvist J."/>
            <person name="Cepicka I."/>
            <person name="Gallot-Lavallee L."/>
            <person name="Salas-Leiva D."/>
            <person name="Curtis B.A."/>
            <person name="Zahonova K."/>
            <person name="Pipaliya S."/>
            <person name="Dacks J."/>
            <person name="Roger A.J."/>
        </authorList>
    </citation>
    <scope>NUCLEOTIDE SEQUENCE</scope>
    <source>
        <strain evidence="2">BMAN</strain>
    </source>
</reference>